<dbReference type="AlphaFoldDB" id="A0AAW8GI57"/>
<proteinExistence type="predicted"/>
<evidence type="ECO:0000313" key="1">
    <source>
        <dbReference type="EMBL" id="MDQ1120661.1"/>
    </source>
</evidence>
<dbReference type="Proteomes" id="UP001234354">
    <property type="component" value="Unassembled WGS sequence"/>
</dbReference>
<evidence type="ECO:0008006" key="3">
    <source>
        <dbReference type="Google" id="ProtNLM"/>
    </source>
</evidence>
<name>A0AAW8GI57_9GAMM</name>
<evidence type="ECO:0000313" key="2">
    <source>
        <dbReference type="Proteomes" id="UP001234354"/>
    </source>
</evidence>
<dbReference type="EMBL" id="JAUTBB010000001">
    <property type="protein sequence ID" value="MDQ1120661.1"/>
    <property type="molecule type" value="Genomic_DNA"/>
</dbReference>
<sequence length="244" mass="26437">MRICFLSEQGVRRHRSGVEEALGAWLRLWGVAACTLRVEVVGAEEQVLSQARWHHGAQGVDRYVGLYLPPEELASALLADGSVGRQGRLLRRVGEQAGESLLRHLLGQNRSALDELPAAALKPRHGHALLKVSMGHFAFYVVSAPGRYAASPDQRFDPARSELGAALAQMRVGLSAQMRLGAMPIDEFMSLGPGDVLLIEGSETPRTRLSLDGRGLADGCLEIERGGTMHVRTRQLLTGEMGTT</sequence>
<gene>
    <name evidence="1" type="ORF">QE383_002969</name>
</gene>
<protein>
    <recommendedName>
        <fullName evidence="3">Flagellar motor switch protein FliN-like C-terminal domain-containing protein</fullName>
    </recommendedName>
</protein>
<reference evidence="1" key="1">
    <citation type="submission" date="2023-07" db="EMBL/GenBank/DDBJ databases">
        <title>Functional and genomic diversity of the sorghum phyllosphere microbiome.</title>
        <authorList>
            <person name="Shade A."/>
        </authorList>
    </citation>
    <scope>NUCLEOTIDE SEQUENCE</scope>
    <source>
        <strain evidence="1">SORGH_AS_0908</strain>
    </source>
</reference>
<accession>A0AAW8GI57</accession>
<organism evidence="1 2">
    <name type="scientific">Pseudoxanthomonas winnipegensis</name>
    <dbReference type="NCBI Taxonomy" id="2480810"/>
    <lineage>
        <taxon>Bacteria</taxon>
        <taxon>Pseudomonadati</taxon>
        <taxon>Pseudomonadota</taxon>
        <taxon>Gammaproteobacteria</taxon>
        <taxon>Lysobacterales</taxon>
        <taxon>Lysobacteraceae</taxon>
        <taxon>Pseudoxanthomonas</taxon>
    </lineage>
</organism>
<comment type="caution">
    <text evidence="1">The sequence shown here is derived from an EMBL/GenBank/DDBJ whole genome shotgun (WGS) entry which is preliminary data.</text>
</comment>